<evidence type="ECO:0000313" key="8">
    <source>
        <dbReference type="EMBL" id="GHO91993.1"/>
    </source>
</evidence>
<feature type="transmembrane region" description="Helical" evidence="6">
    <location>
        <begin position="150"/>
        <end position="172"/>
    </location>
</feature>
<keyword evidence="9" id="KW-1185">Reference proteome</keyword>
<feature type="transmembrane region" description="Helical" evidence="6">
    <location>
        <begin position="421"/>
        <end position="441"/>
    </location>
</feature>
<dbReference type="PANTHER" id="PTHR23511">
    <property type="entry name" value="SYNAPTIC VESICLE GLYCOPROTEIN 2"/>
    <property type="match status" value="1"/>
</dbReference>
<evidence type="ECO:0000256" key="1">
    <source>
        <dbReference type="ARBA" id="ARBA00004651"/>
    </source>
</evidence>
<dbReference type="RefSeq" id="WP_220202856.1">
    <property type="nucleotide sequence ID" value="NZ_BNJK01000001.1"/>
</dbReference>
<feature type="transmembrane region" description="Helical" evidence="6">
    <location>
        <begin position="307"/>
        <end position="326"/>
    </location>
</feature>
<evidence type="ECO:0000256" key="2">
    <source>
        <dbReference type="ARBA" id="ARBA00022448"/>
    </source>
</evidence>
<dbReference type="GO" id="GO:0022857">
    <property type="term" value="F:transmembrane transporter activity"/>
    <property type="evidence" value="ECO:0007669"/>
    <property type="project" value="InterPro"/>
</dbReference>
<dbReference type="GO" id="GO:0005886">
    <property type="term" value="C:plasma membrane"/>
    <property type="evidence" value="ECO:0007669"/>
    <property type="project" value="UniProtKB-SubCell"/>
</dbReference>
<feature type="transmembrane region" description="Helical" evidence="6">
    <location>
        <begin position="26"/>
        <end position="51"/>
    </location>
</feature>
<dbReference type="InterPro" id="IPR020846">
    <property type="entry name" value="MFS_dom"/>
</dbReference>
<evidence type="ECO:0000256" key="6">
    <source>
        <dbReference type="SAM" id="Phobius"/>
    </source>
</evidence>
<evidence type="ECO:0000256" key="3">
    <source>
        <dbReference type="ARBA" id="ARBA00022692"/>
    </source>
</evidence>
<feature type="transmembrane region" description="Helical" evidence="6">
    <location>
        <begin position="358"/>
        <end position="379"/>
    </location>
</feature>
<name>A0A8J3IG92_9CHLR</name>
<feature type="transmembrane region" description="Helical" evidence="6">
    <location>
        <begin position="91"/>
        <end position="110"/>
    </location>
</feature>
<evidence type="ECO:0000256" key="5">
    <source>
        <dbReference type="ARBA" id="ARBA00023136"/>
    </source>
</evidence>
<feature type="transmembrane region" description="Helical" evidence="6">
    <location>
        <begin position="116"/>
        <end position="138"/>
    </location>
</feature>
<reference evidence="8" key="1">
    <citation type="submission" date="2020-10" db="EMBL/GenBank/DDBJ databases">
        <title>Taxonomic study of unclassified bacteria belonging to the class Ktedonobacteria.</title>
        <authorList>
            <person name="Yabe S."/>
            <person name="Wang C.M."/>
            <person name="Zheng Y."/>
            <person name="Sakai Y."/>
            <person name="Cavaletti L."/>
            <person name="Monciardini P."/>
            <person name="Donadio S."/>
        </authorList>
    </citation>
    <scope>NUCLEOTIDE SEQUENCE</scope>
    <source>
        <strain evidence="8">ID150040</strain>
    </source>
</reference>
<dbReference type="AlphaFoldDB" id="A0A8J3IG92"/>
<sequence>MATTESRITVASRIDRLPLSSIHRKLAFVLGVGTFFDLYDIFLGGLLGAVLVEPFHLTTLETALIISSGFMGMFVGAVVLGVVSDYIGRRAMYMINLLIYSLFSLAAAFAPGFLWIVIFRFLAGFGLGAEPPLTDIYLGEMIPRQARGRYTAWSYTLGFLGVPLAGFVGRYFVAQTSILSLSGWRWLLIIGALGALIVWFLRRNLPESPRWHEIRNNDVAADATLSTIEQQVMREHRLESLPEPQPVVVEPQKQATIAEIFSGIYARRTTMLWIFQILQTVGYYGFGSLAPVVLVSKGFSVVSSLNYAALSFLGYPLGSLLSIPLVERFERKWLIVGSAILIALFGLSFGFATFVPLIVASGFLLTTVSNIFSNSFHIYQAEIFPTRMRGTAVGIAYSLSRVTSAVLPFVALPVLKSSGPVAVFVGTAIILVVLCVDVAWLGPKSTGRVLETISH</sequence>
<feature type="transmembrane region" description="Helical" evidence="6">
    <location>
        <begin position="272"/>
        <end position="295"/>
    </location>
</feature>
<feature type="transmembrane region" description="Helical" evidence="6">
    <location>
        <begin position="63"/>
        <end position="84"/>
    </location>
</feature>
<gene>
    <name evidence="8" type="primary">ydjE_2</name>
    <name evidence="8" type="ORF">KSF_020410</name>
</gene>
<feature type="domain" description="Major facilitator superfamily (MFS) profile" evidence="7">
    <location>
        <begin position="26"/>
        <end position="446"/>
    </location>
</feature>
<dbReference type="CDD" id="cd17316">
    <property type="entry name" value="MFS_SV2_like"/>
    <property type="match status" value="1"/>
</dbReference>
<organism evidence="8 9">
    <name type="scientific">Reticulibacter mediterranei</name>
    <dbReference type="NCBI Taxonomy" id="2778369"/>
    <lineage>
        <taxon>Bacteria</taxon>
        <taxon>Bacillati</taxon>
        <taxon>Chloroflexota</taxon>
        <taxon>Ktedonobacteria</taxon>
        <taxon>Ktedonobacterales</taxon>
        <taxon>Reticulibacteraceae</taxon>
        <taxon>Reticulibacter</taxon>
    </lineage>
</organism>
<dbReference type="PROSITE" id="PS00217">
    <property type="entry name" value="SUGAR_TRANSPORT_2"/>
    <property type="match status" value="1"/>
</dbReference>
<feature type="transmembrane region" description="Helical" evidence="6">
    <location>
        <begin position="184"/>
        <end position="201"/>
    </location>
</feature>
<dbReference type="PROSITE" id="PS50850">
    <property type="entry name" value="MFS"/>
    <property type="match status" value="1"/>
</dbReference>
<dbReference type="Gene3D" id="1.20.1250.20">
    <property type="entry name" value="MFS general substrate transporter like domains"/>
    <property type="match status" value="1"/>
</dbReference>
<comment type="caution">
    <text evidence="8">The sequence shown here is derived from an EMBL/GenBank/DDBJ whole genome shotgun (WGS) entry which is preliminary data.</text>
</comment>
<dbReference type="EMBL" id="BNJK01000001">
    <property type="protein sequence ID" value="GHO91993.1"/>
    <property type="molecule type" value="Genomic_DNA"/>
</dbReference>
<keyword evidence="2" id="KW-0813">Transport</keyword>
<dbReference type="Pfam" id="PF00083">
    <property type="entry name" value="Sugar_tr"/>
    <property type="match status" value="1"/>
</dbReference>
<proteinExistence type="predicted"/>
<keyword evidence="4 6" id="KW-1133">Transmembrane helix</keyword>
<dbReference type="PANTHER" id="PTHR23511:SF34">
    <property type="entry name" value="SYNAPTIC VESICLE GLYCOPROTEIN 2"/>
    <property type="match status" value="1"/>
</dbReference>
<dbReference type="InterPro" id="IPR005829">
    <property type="entry name" value="Sugar_transporter_CS"/>
</dbReference>
<dbReference type="SUPFAM" id="SSF103473">
    <property type="entry name" value="MFS general substrate transporter"/>
    <property type="match status" value="1"/>
</dbReference>
<keyword evidence="3 6" id="KW-0812">Transmembrane</keyword>
<protein>
    <submittedName>
        <fullName evidence="8">MFS transporter</fullName>
    </submittedName>
</protein>
<accession>A0A8J3IG92</accession>
<evidence type="ECO:0000256" key="4">
    <source>
        <dbReference type="ARBA" id="ARBA00022989"/>
    </source>
</evidence>
<dbReference type="Proteomes" id="UP000597444">
    <property type="component" value="Unassembled WGS sequence"/>
</dbReference>
<evidence type="ECO:0000313" key="9">
    <source>
        <dbReference type="Proteomes" id="UP000597444"/>
    </source>
</evidence>
<keyword evidence="5 6" id="KW-0472">Membrane</keyword>
<evidence type="ECO:0000259" key="7">
    <source>
        <dbReference type="PROSITE" id="PS50850"/>
    </source>
</evidence>
<dbReference type="InterPro" id="IPR036259">
    <property type="entry name" value="MFS_trans_sf"/>
</dbReference>
<feature type="transmembrane region" description="Helical" evidence="6">
    <location>
        <begin position="333"/>
        <end position="352"/>
    </location>
</feature>
<dbReference type="InterPro" id="IPR005828">
    <property type="entry name" value="MFS_sugar_transport-like"/>
</dbReference>
<comment type="subcellular location">
    <subcellularLocation>
        <location evidence="1">Cell membrane</location>
        <topology evidence="1">Multi-pass membrane protein</topology>
    </subcellularLocation>
</comment>
<feature type="transmembrane region" description="Helical" evidence="6">
    <location>
        <begin position="391"/>
        <end position="415"/>
    </location>
</feature>